<feature type="transmembrane region" description="Helical" evidence="8">
    <location>
        <begin position="245"/>
        <end position="264"/>
    </location>
</feature>
<dbReference type="AlphaFoldDB" id="A0A6I5A4K5"/>
<evidence type="ECO:0000256" key="1">
    <source>
        <dbReference type="ARBA" id="ARBA00004651"/>
    </source>
</evidence>
<evidence type="ECO:0000313" key="11">
    <source>
        <dbReference type="Proteomes" id="UP000468638"/>
    </source>
</evidence>
<evidence type="ECO:0000256" key="4">
    <source>
        <dbReference type="ARBA" id="ARBA00022475"/>
    </source>
</evidence>
<dbReference type="InterPro" id="IPR020846">
    <property type="entry name" value="MFS_dom"/>
</dbReference>
<keyword evidence="7 8" id="KW-0472">Membrane</keyword>
<organism evidence="10 11">
    <name type="scientific">Pontibacillus yanchengensis</name>
    <dbReference type="NCBI Taxonomy" id="462910"/>
    <lineage>
        <taxon>Bacteria</taxon>
        <taxon>Bacillati</taxon>
        <taxon>Bacillota</taxon>
        <taxon>Bacilli</taxon>
        <taxon>Bacillales</taxon>
        <taxon>Bacillaceae</taxon>
        <taxon>Pontibacillus</taxon>
    </lineage>
</organism>
<evidence type="ECO:0000256" key="3">
    <source>
        <dbReference type="ARBA" id="ARBA00022448"/>
    </source>
</evidence>
<dbReference type="PROSITE" id="PS50850">
    <property type="entry name" value="MFS"/>
    <property type="match status" value="1"/>
</dbReference>
<feature type="transmembrane region" description="Helical" evidence="8">
    <location>
        <begin position="276"/>
        <end position="295"/>
    </location>
</feature>
<keyword evidence="5 8" id="KW-0812">Transmembrane</keyword>
<comment type="subcellular location">
    <subcellularLocation>
        <location evidence="1">Cell membrane</location>
        <topology evidence="1">Multi-pass membrane protein</topology>
    </subcellularLocation>
</comment>
<keyword evidence="3" id="KW-0813">Transport</keyword>
<comment type="similarity">
    <text evidence="2">Belongs to the major facilitator superfamily.</text>
</comment>
<feature type="transmembrane region" description="Helical" evidence="8">
    <location>
        <begin position="103"/>
        <end position="125"/>
    </location>
</feature>
<dbReference type="PANTHER" id="PTHR43271">
    <property type="entry name" value="BLL2771 PROTEIN"/>
    <property type="match status" value="1"/>
</dbReference>
<feature type="domain" description="Major facilitator superfamily (MFS) profile" evidence="9">
    <location>
        <begin position="12"/>
        <end position="390"/>
    </location>
</feature>
<evidence type="ECO:0000256" key="2">
    <source>
        <dbReference type="ARBA" id="ARBA00008335"/>
    </source>
</evidence>
<dbReference type="GO" id="GO:0005886">
    <property type="term" value="C:plasma membrane"/>
    <property type="evidence" value="ECO:0007669"/>
    <property type="project" value="UniProtKB-SubCell"/>
</dbReference>
<name>A0A6I5A4K5_9BACI</name>
<dbReference type="InterPro" id="IPR036259">
    <property type="entry name" value="MFS_trans_sf"/>
</dbReference>
<dbReference type="GO" id="GO:0022857">
    <property type="term" value="F:transmembrane transporter activity"/>
    <property type="evidence" value="ECO:0007669"/>
    <property type="project" value="InterPro"/>
</dbReference>
<evidence type="ECO:0000256" key="6">
    <source>
        <dbReference type="ARBA" id="ARBA00022989"/>
    </source>
</evidence>
<feature type="transmembrane region" description="Helical" evidence="8">
    <location>
        <begin position="9"/>
        <end position="29"/>
    </location>
</feature>
<proteinExistence type="inferred from homology"/>
<feature type="transmembrane region" description="Helical" evidence="8">
    <location>
        <begin position="339"/>
        <end position="356"/>
    </location>
</feature>
<reference evidence="10 11" key="1">
    <citation type="submission" date="2019-11" db="EMBL/GenBank/DDBJ databases">
        <title>Genome sequences of 17 halophilic strains isolated from different environments.</title>
        <authorList>
            <person name="Furrow R.E."/>
        </authorList>
    </citation>
    <scope>NUCLEOTIDE SEQUENCE [LARGE SCALE GENOMIC DNA]</scope>
    <source>
        <strain evidence="10 11">22514_16_FS</strain>
    </source>
</reference>
<keyword evidence="6 8" id="KW-1133">Transmembrane helix</keyword>
<dbReference type="Proteomes" id="UP000468638">
    <property type="component" value="Unassembled WGS sequence"/>
</dbReference>
<evidence type="ECO:0000313" key="10">
    <source>
        <dbReference type="EMBL" id="MYL35258.1"/>
    </source>
</evidence>
<sequence>MIEARTKAFWTNTIALSIGSLFVFANVYFTQPILPVLTKEFAVSPLQASMSLSLVIFAIGISLFFYGPISDSIGRRGIMIVTMGLGTIVTFLAAFSFNFEFFLVMRVLQGILLAGLPSLALAYIGEEYSTHALSVAIGVFISGNTIGGMFGRIVSGIVTDLYDWQTAFLVMGVVSLVCFVLFVVLLRPSRYFEPKKFDWKEALGVYKSHVLNRELRLAYIVGGLHFFLFVGHFNYVTYLLTSPPYQLPTSLIGVLFLTYIAGTISSQIAGRVSKKFSHAACIKIGILIMVCGLAITLIPSVFAIIGGLLMNCFGFFFAHSTSSSWVSGRATFSKASASGLYLISYYIGGSLGPIYLDPFWNQMNWPGVVIGCYLVLASTMYVAFQMASIEKEIDKQESSKRLQTSESRT</sequence>
<evidence type="ECO:0000256" key="5">
    <source>
        <dbReference type="ARBA" id="ARBA00022692"/>
    </source>
</evidence>
<protein>
    <submittedName>
        <fullName evidence="10">MFS transporter</fullName>
    </submittedName>
</protein>
<dbReference type="Gene3D" id="1.20.1250.20">
    <property type="entry name" value="MFS general substrate transporter like domains"/>
    <property type="match status" value="1"/>
</dbReference>
<dbReference type="OrthoDB" id="63984at2"/>
<feature type="transmembrane region" description="Helical" evidence="8">
    <location>
        <begin position="78"/>
        <end position="97"/>
    </location>
</feature>
<dbReference type="Pfam" id="PF07690">
    <property type="entry name" value="MFS_1"/>
    <property type="match status" value="1"/>
</dbReference>
<dbReference type="PANTHER" id="PTHR43271:SF1">
    <property type="entry name" value="INNER MEMBRANE TRANSPORT PROTEIN YNFM"/>
    <property type="match status" value="1"/>
</dbReference>
<dbReference type="EMBL" id="WMEQ01000015">
    <property type="protein sequence ID" value="MYL35258.1"/>
    <property type="molecule type" value="Genomic_DNA"/>
</dbReference>
<feature type="transmembrane region" description="Helical" evidence="8">
    <location>
        <begin position="49"/>
        <end position="66"/>
    </location>
</feature>
<keyword evidence="4" id="KW-1003">Cell membrane</keyword>
<feature type="transmembrane region" description="Helical" evidence="8">
    <location>
        <begin position="132"/>
        <end position="154"/>
    </location>
</feature>
<accession>A0A6I5A4K5</accession>
<feature type="transmembrane region" description="Helical" evidence="8">
    <location>
        <begin position="217"/>
        <end position="239"/>
    </location>
</feature>
<evidence type="ECO:0000256" key="7">
    <source>
        <dbReference type="ARBA" id="ARBA00023136"/>
    </source>
</evidence>
<feature type="transmembrane region" description="Helical" evidence="8">
    <location>
        <begin position="166"/>
        <end position="186"/>
    </location>
</feature>
<feature type="transmembrane region" description="Helical" evidence="8">
    <location>
        <begin position="368"/>
        <end position="389"/>
    </location>
</feature>
<evidence type="ECO:0000259" key="9">
    <source>
        <dbReference type="PROSITE" id="PS50850"/>
    </source>
</evidence>
<dbReference type="CDD" id="cd17324">
    <property type="entry name" value="MFS_NepI_like"/>
    <property type="match status" value="1"/>
</dbReference>
<dbReference type="InterPro" id="IPR011701">
    <property type="entry name" value="MFS"/>
</dbReference>
<dbReference type="RefSeq" id="WP_160849651.1">
    <property type="nucleotide sequence ID" value="NZ_WMEQ01000015.1"/>
</dbReference>
<gene>
    <name evidence="10" type="ORF">GLW05_16900</name>
</gene>
<dbReference type="SUPFAM" id="SSF103473">
    <property type="entry name" value="MFS general substrate transporter"/>
    <property type="match status" value="1"/>
</dbReference>
<comment type="caution">
    <text evidence="10">The sequence shown here is derived from an EMBL/GenBank/DDBJ whole genome shotgun (WGS) entry which is preliminary data.</text>
</comment>
<evidence type="ECO:0000256" key="8">
    <source>
        <dbReference type="SAM" id="Phobius"/>
    </source>
</evidence>